<sequence>MRANPKADWRLEDIKGLCEEFGISCEPPRGGSSHYKISHPQMREILTVPFKRPIKPVYIRKLVQFVDAVRLL</sequence>
<dbReference type="Proteomes" id="UP000606921">
    <property type="component" value="Unassembled WGS sequence"/>
</dbReference>
<proteinExistence type="predicted"/>
<keyword evidence="2" id="KW-1185">Reference proteome</keyword>
<evidence type="ECO:0000313" key="1">
    <source>
        <dbReference type="EMBL" id="CAD7027893.1"/>
    </source>
</evidence>
<evidence type="ECO:0008006" key="3">
    <source>
        <dbReference type="Google" id="ProtNLM"/>
    </source>
</evidence>
<organism evidence="1 2">
    <name type="scientific">Pseudorhizobium endolithicum</name>
    <dbReference type="NCBI Taxonomy" id="1191678"/>
    <lineage>
        <taxon>Bacteria</taxon>
        <taxon>Pseudomonadati</taxon>
        <taxon>Pseudomonadota</taxon>
        <taxon>Alphaproteobacteria</taxon>
        <taxon>Hyphomicrobiales</taxon>
        <taxon>Rhizobiaceae</taxon>
        <taxon>Rhizobium/Agrobacterium group</taxon>
        <taxon>Pseudorhizobium</taxon>
    </lineage>
</organism>
<reference evidence="1 2" key="1">
    <citation type="submission" date="2020-11" db="EMBL/GenBank/DDBJ databases">
        <authorList>
            <person name="Lassalle F."/>
        </authorList>
    </citation>
    <scope>NUCLEOTIDE SEQUENCE [LARGE SCALE GENOMIC DNA]</scope>
    <source>
        <strain evidence="1 2">JC140</strain>
    </source>
</reference>
<accession>A0ABM8PG36</accession>
<dbReference type="EMBL" id="CABFWF030000006">
    <property type="protein sequence ID" value="CAD7027893.1"/>
    <property type="molecule type" value="Genomic_DNA"/>
</dbReference>
<comment type="caution">
    <text evidence="1">The sequence shown here is derived from an EMBL/GenBank/DDBJ whole genome shotgun (WGS) entry which is preliminary data.</text>
</comment>
<gene>
    <name evidence="1" type="ORF">REJC140_02558</name>
</gene>
<protein>
    <recommendedName>
        <fullName evidence="3">Type II toxin-antitoxin system HicA family toxin</fullName>
    </recommendedName>
</protein>
<name>A0ABM8PG36_9HYPH</name>
<evidence type="ECO:0000313" key="2">
    <source>
        <dbReference type="Proteomes" id="UP000606921"/>
    </source>
</evidence>